<feature type="signal peptide" evidence="6">
    <location>
        <begin position="1"/>
        <end position="17"/>
    </location>
</feature>
<dbReference type="PRINTS" id="PR00792">
    <property type="entry name" value="PEPSIN"/>
</dbReference>
<keyword evidence="3" id="KW-0378">Hydrolase</keyword>
<gene>
    <name evidence="8" type="ORF">VKT23_003473</name>
</gene>
<evidence type="ECO:0000256" key="2">
    <source>
        <dbReference type="ARBA" id="ARBA00022750"/>
    </source>
</evidence>
<evidence type="ECO:0000256" key="5">
    <source>
        <dbReference type="SAM" id="Phobius"/>
    </source>
</evidence>
<dbReference type="Gene3D" id="2.40.70.10">
    <property type="entry name" value="Acid Proteases"/>
    <property type="match status" value="2"/>
</dbReference>
<keyword evidence="3" id="KW-0645">Protease</keyword>
<feature type="transmembrane region" description="Helical" evidence="5">
    <location>
        <begin position="452"/>
        <end position="473"/>
    </location>
</feature>
<evidence type="ECO:0000313" key="9">
    <source>
        <dbReference type="Proteomes" id="UP001498398"/>
    </source>
</evidence>
<dbReference type="PROSITE" id="PS00141">
    <property type="entry name" value="ASP_PROTEASE"/>
    <property type="match status" value="1"/>
</dbReference>
<proteinExistence type="inferred from homology"/>
<evidence type="ECO:0000313" key="8">
    <source>
        <dbReference type="EMBL" id="KAK7468975.1"/>
    </source>
</evidence>
<evidence type="ECO:0000256" key="3">
    <source>
        <dbReference type="RuleBase" id="RU000454"/>
    </source>
</evidence>
<dbReference type="Pfam" id="PF00026">
    <property type="entry name" value="Asp"/>
    <property type="match status" value="1"/>
</dbReference>
<dbReference type="PANTHER" id="PTHR47966">
    <property type="entry name" value="BETA-SITE APP-CLEAVING ENZYME, ISOFORM A-RELATED"/>
    <property type="match status" value="1"/>
</dbReference>
<evidence type="ECO:0000256" key="6">
    <source>
        <dbReference type="SAM" id="SignalP"/>
    </source>
</evidence>
<dbReference type="EMBL" id="JBANRG010000003">
    <property type="protein sequence ID" value="KAK7468975.1"/>
    <property type="molecule type" value="Genomic_DNA"/>
</dbReference>
<dbReference type="CDD" id="cd05471">
    <property type="entry name" value="pepsin_like"/>
    <property type="match status" value="1"/>
</dbReference>
<evidence type="ECO:0000259" key="7">
    <source>
        <dbReference type="PROSITE" id="PS51767"/>
    </source>
</evidence>
<keyword evidence="2 3" id="KW-0064">Aspartyl protease</keyword>
<accession>A0ABR1JY33</accession>
<dbReference type="PROSITE" id="PS51767">
    <property type="entry name" value="PEPTIDASE_A1"/>
    <property type="match status" value="1"/>
</dbReference>
<evidence type="ECO:0000256" key="4">
    <source>
        <dbReference type="SAM" id="MobiDB-lite"/>
    </source>
</evidence>
<dbReference type="InterPro" id="IPR034164">
    <property type="entry name" value="Pepsin-like_dom"/>
</dbReference>
<comment type="caution">
    <text evidence="8">The sequence shown here is derived from an EMBL/GenBank/DDBJ whole genome shotgun (WGS) entry which is preliminary data.</text>
</comment>
<organism evidence="8 9">
    <name type="scientific">Marasmiellus scandens</name>
    <dbReference type="NCBI Taxonomy" id="2682957"/>
    <lineage>
        <taxon>Eukaryota</taxon>
        <taxon>Fungi</taxon>
        <taxon>Dikarya</taxon>
        <taxon>Basidiomycota</taxon>
        <taxon>Agaricomycotina</taxon>
        <taxon>Agaricomycetes</taxon>
        <taxon>Agaricomycetidae</taxon>
        <taxon>Agaricales</taxon>
        <taxon>Marasmiineae</taxon>
        <taxon>Omphalotaceae</taxon>
        <taxon>Marasmiellus</taxon>
    </lineage>
</organism>
<name>A0ABR1JY33_9AGAR</name>
<dbReference type="Proteomes" id="UP001498398">
    <property type="component" value="Unassembled WGS sequence"/>
</dbReference>
<keyword evidence="5" id="KW-1133">Transmembrane helix</keyword>
<reference evidence="8 9" key="1">
    <citation type="submission" date="2024-01" db="EMBL/GenBank/DDBJ databases">
        <title>A draft genome for the cacao thread blight pathogen Marasmiellus scandens.</title>
        <authorList>
            <person name="Baruah I.K."/>
            <person name="Leung J."/>
            <person name="Bukari Y."/>
            <person name="Amoako-Attah I."/>
            <person name="Meinhardt L.W."/>
            <person name="Bailey B.A."/>
            <person name="Cohen S.P."/>
        </authorList>
    </citation>
    <scope>NUCLEOTIDE SEQUENCE [LARGE SCALE GENOMIC DNA]</scope>
    <source>
        <strain evidence="8 9">GH-19</strain>
    </source>
</reference>
<sequence>MFPLLVALFSFSSLSNALEFPIHGTRSPNPHLPSSLVRRAGNIEPLTNTADVSYYANLTLNGDSFYCLIDTGSSDLWVAGSVSNAKDLGKTTGVTYAIDSVQGEIKTANLEFAGYTVKDQAYIEVTPDNTNPSGKGLIGLGPNTGSNIFKALDNSDTGRAVVNRIFLQNTSTPNFITVNLGRIEDPDDPFPGNITVGSILSGLESISSQPKLEVTEVSVRRSGDQHFQVLIDSDGIIGPDNQSISITTSVDETSNSKQATAVIDTGFSLSQVPKVVADAFYSRFDGAEYVNVNGIGNTWIVPCTIEANITWKIGGTRYPIHPLDATLKPSIMGMSDDAVVNSNGDECCIGMFQPMSFDRGDDPTYDIILGMSFLRNVYALFNYGDFIEGSSTDRGDPYLQMLSTTDVPSSHLDFVEVRLGGVDTTGEQNLNAPNFSSDDSSSKSSKNSKLKVIFLGLAIAAGVLGIALLLWAFCCRRRANRGKGGKGVKPNAGWMAYGGYGRLGDPNANAGPGAYPFRGLSSSSSQPQPIPENQRYSYPYSGSGQGAETRYDPVPTSTTAPPGTNYAGVGLSRGEAPPYSTHDQYSGRGGFEPDQLYDPPRAYSPVPQGGHGHGNGGYASPWDNGAGRR</sequence>
<dbReference type="InterPro" id="IPR001461">
    <property type="entry name" value="Aspartic_peptidase_A1"/>
</dbReference>
<evidence type="ECO:0000256" key="1">
    <source>
        <dbReference type="ARBA" id="ARBA00007447"/>
    </source>
</evidence>
<comment type="similarity">
    <text evidence="1 3">Belongs to the peptidase A1 family.</text>
</comment>
<feature type="chain" id="PRO_5045790372" description="Peptidase A1 domain-containing protein" evidence="6">
    <location>
        <begin position="18"/>
        <end position="629"/>
    </location>
</feature>
<dbReference type="SUPFAM" id="SSF50630">
    <property type="entry name" value="Acid proteases"/>
    <property type="match status" value="1"/>
</dbReference>
<dbReference type="InterPro" id="IPR021109">
    <property type="entry name" value="Peptidase_aspartic_dom_sf"/>
</dbReference>
<dbReference type="PANTHER" id="PTHR47966:SF51">
    <property type="entry name" value="BETA-SITE APP-CLEAVING ENZYME, ISOFORM A-RELATED"/>
    <property type="match status" value="1"/>
</dbReference>
<feature type="domain" description="Peptidase A1" evidence="7">
    <location>
        <begin position="54"/>
        <end position="391"/>
    </location>
</feature>
<protein>
    <recommendedName>
        <fullName evidence="7">Peptidase A1 domain-containing protein</fullName>
    </recommendedName>
</protein>
<feature type="region of interest" description="Disordered" evidence="4">
    <location>
        <begin position="512"/>
        <end position="629"/>
    </location>
</feature>
<keyword evidence="6" id="KW-0732">Signal</keyword>
<keyword evidence="5" id="KW-0812">Transmembrane</keyword>
<dbReference type="InterPro" id="IPR001969">
    <property type="entry name" value="Aspartic_peptidase_AS"/>
</dbReference>
<keyword evidence="9" id="KW-1185">Reference proteome</keyword>
<dbReference type="InterPro" id="IPR033121">
    <property type="entry name" value="PEPTIDASE_A1"/>
</dbReference>
<keyword evidence="5" id="KW-0472">Membrane</keyword>